<accession>A0A4Y2QU09</accession>
<protein>
    <submittedName>
        <fullName evidence="1">Uncharacterized protein</fullName>
    </submittedName>
</protein>
<gene>
    <name evidence="1" type="ORF">AVEN_244436_1</name>
</gene>
<dbReference type="Proteomes" id="UP000499080">
    <property type="component" value="Unassembled WGS sequence"/>
</dbReference>
<evidence type="ECO:0000313" key="2">
    <source>
        <dbReference type="Proteomes" id="UP000499080"/>
    </source>
</evidence>
<dbReference type="AlphaFoldDB" id="A0A4Y2QU09"/>
<organism evidence="1 2">
    <name type="scientific">Araneus ventricosus</name>
    <name type="common">Orbweaver spider</name>
    <name type="synonym">Epeira ventricosa</name>
    <dbReference type="NCBI Taxonomy" id="182803"/>
    <lineage>
        <taxon>Eukaryota</taxon>
        <taxon>Metazoa</taxon>
        <taxon>Ecdysozoa</taxon>
        <taxon>Arthropoda</taxon>
        <taxon>Chelicerata</taxon>
        <taxon>Arachnida</taxon>
        <taxon>Araneae</taxon>
        <taxon>Araneomorphae</taxon>
        <taxon>Entelegynae</taxon>
        <taxon>Araneoidea</taxon>
        <taxon>Araneidae</taxon>
        <taxon>Araneus</taxon>
    </lineage>
</organism>
<name>A0A4Y2QU09_ARAVE</name>
<comment type="caution">
    <text evidence="1">The sequence shown here is derived from an EMBL/GenBank/DDBJ whole genome shotgun (WGS) entry which is preliminary data.</text>
</comment>
<sequence length="103" mass="12331">MCDYEWNLCWICYGVTEAADHFEIHTFKYKPDEAMPCSRCVRRVTAYFEVLGYRYLTFSRMFFCGLCRIPKTNKEDLKSHAVACLKVPHVYQLPKAKMEMNWR</sequence>
<evidence type="ECO:0000313" key="1">
    <source>
        <dbReference type="EMBL" id="GBN66837.1"/>
    </source>
</evidence>
<proteinExistence type="predicted"/>
<keyword evidence="2" id="KW-1185">Reference proteome</keyword>
<dbReference type="EMBL" id="BGPR01014822">
    <property type="protein sequence ID" value="GBN66837.1"/>
    <property type="molecule type" value="Genomic_DNA"/>
</dbReference>
<reference evidence="1 2" key="1">
    <citation type="journal article" date="2019" name="Sci. Rep.">
        <title>Orb-weaving spider Araneus ventricosus genome elucidates the spidroin gene catalogue.</title>
        <authorList>
            <person name="Kono N."/>
            <person name="Nakamura H."/>
            <person name="Ohtoshi R."/>
            <person name="Moran D.A.P."/>
            <person name="Shinohara A."/>
            <person name="Yoshida Y."/>
            <person name="Fujiwara M."/>
            <person name="Mori M."/>
            <person name="Tomita M."/>
            <person name="Arakawa K."/>
        </authorList>
    </citation>
    <scope>NUCLEOTIDE SEQUENCE [LARGE SCALE GENOMIC DNA]</scope>
</reference>